<protein>
    <submittedName>
        <fullName evidence="1">Uncharacterized protein</fullName>
    </submittedName>
</protein>
<dbReference type="EMBL" id="CADEBC010000540">
    <property type="protein sequence ID" value="CAB3250493.1"/>
    <property type="molecule type" value="Genomic_DNA"/>
</dbReference>
<reference evidence="1 2" key="1">
    <citation type="submission" date="2020-04" db="EMBL/GenBank/DDBJ databases">
        <authorList>
            <person name="Wallbank WR R."/>
            <person name="Pardo Diaz C."/>
            <person name="Kozak K."/>
            <person name="Martin S."/>
            <person name="Jiggins C."/>
            <person name="Moest M."/>
            <person name="Warren A I."/>
            <person name="Byers J.R.P. K."/>
            <person name="Montejo-Kovacevich G."/>
            <person name="Yen C E."/>
        </authorList>
    </citation>
    <scope>NUCLEOTIDE SEQUENCE [LARGE SCALE GENOMIC DNA]</scope>
</reference>
<comment type="caution">
    <text evidence="1">The sequence shown here is derived from an EMBL/GenBank/DDBJ whole genome shotgun (WGS) entry which is preliminary data.</text>
</comment>
<dbReference type="OrthoDB" id="7372419at2759"/>
<dbReference type="Proteomes" id="UP000494106">
    <property type="component" value="Unassembled WGS sequence"/>
</dbReference>
<dbReference type="AlphaFoldDB" id="A0A8S1AUI2"/>
<keyword evidence="2" id="KW-1185">Reference proteome</keyword>
<accession>A0A8S1AUI2</accession>
<evidence type="ECO:0000313" key="2">
    <source>
        <dbReference type="Proteomes" id="UP000494106"/>
    </source>
</evidence>
<gene>
    <name evidence="1" type="ORF">APLA_LOCUS12740</name>
</gene>
<evidence type="ECO:0000313" key="1">
    <source>
        <dbReference type="EMBL" id="CAB3250493.1"/>
    </source>
</evidence>
<proteinExistence type="predicted"/>
<organism evidence="1 2">
    <name type="scientific">Arctia plantaginis</name>
    <name type="common">Wood tiger moth</name>
    <name type="synonym">Phalaena plantaginis</name>
    <dbReference type="NCBI Taxonomy" id="874455"/>
    <lineage>
        <taxon>Eukaryota</taxon>
        <taxon>Metazoa</taxon>
        <taxon>Ecdysozoa</taxon>
        <taxon>Arthropoda</taxon>
        <taxon>Hexapoda</taxon>
        <taxon>Insecta</taxon>
        <taxon>Pterygota</taxon>
        <taxon>Neoptera</taxon>
        <taxon>Endopterygota</taxon>
        <taxon>Lepidoptera</taxon>
        <taxon>Glossata</taxon>
        <taxon>Ditrysia</taxon>
        <taxon>Noctuoidea</taxon>
        <taxon>Erebidae</taxon>
        <taxon>Arctiinae</taxon>
        <taxon>Arctia</taxon>
    </lineage>
</organism>
<name>A0A8S1AUI2_ARCPL</name>
<sequence>MSATCCDPMKEFVSRIRACYKEMETTELTCELANCVTEEKYHISQNGNINITSCYALLERLDAEHPLTKDMNQMIREECIKKHGYKRYVTSYDPKCEVLQYMTCAYVSYLRKCPRYNKSPSMYRKLGRDVKTCDPKCDKYLAQKKSKKCNKTRSHIVSTKLVQK</sequence>